<dbReference type="EMBL" id="FN653422">
    <property type="protein sequence ID" value="CBY15110.1"/>
    <property type="molecule type" value="Genomic_DNA"/>
</dbReference>
<evidence type="ECO:0000256" key="4">
    <source>
        <dbReference type="ARBA" id="ARBA00022776"/>
    </source>
</evidence>
<protein>
    <recommendedName>
        <fullName evidence="7">HORMA domain-containing protein</fullName>
    </recommendedName>
</protein>
<dbReference type="GO" id="GO:0005737">
    <property type="term" value="C:cytoplasm"/>
    <property type="evidence" value="ECO:0007669"/>
    <property type="project" value="TreeGrafter"/>
</dbReference>
<gene>
    <name evidence="8" type="ORF">GSOID_T00012001001</name>
</gene>
<dbReference type="PANTHER" id="PTHR11842">
    <property type="entry name" value="MITOTIC SPINDLE ASSEMBLY CHECKPOINT PROTEIN MAD2"/>
    <property type="match status" value="1"/>
</dbReference>
<comment type="subcellular location">
    <subcellularLocation>
        <location evidence="1">Nucleus</location>
    </subcellularLocation>
</comment>
<keyword evidence="6" id="KW-0131">Cell cycle</keyword>
<dbReference type="GO" id="GO:0051301">
    <property type="term" value="P:cell division"/>
    <property type="evidence" value="ECO:0007669"/>
    <property type="project" value="UniProtKB-KW"/>
</dbReference>
<evidence type="ECO:0000256" key="6">
    <source>
        <dbReference type="ARBA" id="ARBA00023306"/>
    </source>
</evidence>
<evidence type="ECO:0000256" key="1">
    <source>
        <dbReference type="ARBA" id="ARBA00004123"/>
    </source>
</evidence>
<evidence type="ECO:0000313" key="8">
    <source>
        <dbReference type="EMBL" id="CBY15110.1"/>
    </source>
</evidence>
<dbReference type="OrthoDB" id="1806at2759"/>
<evidence type="ECO:0000256" key="5">
    <source>
        <dbReference type="ARBA" id="ARBA00023242"/>
    </source>
</evidence>
<dbReference type="InterPro" id="IPR003511">
    <property type="entry name" value="HORMA_dom"/>
</dbReference>
<dbReference type="GO" id="GO:0000776">
    <property type="term" value="C:kinetochore"/>
    <property type="evidence" value="ECO:0007669"/>
    <property type="project" value="TreeGrafter"/>
</dbReference>
<comment type="similarity">
    <text evidence="2">Belongs to the MAD2 family.</text>
</comment>
<reference evidence="8" key="1">
    <citation type="journal article" date="2010" name="Science">
        <title>Plasticity of animal genome architecture unmasked by rapid evolution of a pelagic tunicate.</title>
        <authorList>
            <person name="Denoeud F."/>
            <person name="Henriet S."/>
            <person name="Mungpakdee S."/>
            <person name="Aury J.M."/>
            <person name="Da Silva C."/>
            <person name="Brinkmann H."/>
            <person name="Mikhaleva J."/>
            <person name="Olsen L.C."/>
            <person name="Jubin C."/>
            <person name="Canestro C."/>
            <person name="Bouquet J.M."/>
            <person name="Danks G."/>
            <person name="Poulain J."/>
            <person name="Campsteijn C."/>
            <person name="Adamski M."/>
            <person name="Cross I."/>
            <person name="Yadetie F."/>
            <person name="Muffato M."/>
            <person name="Louis A."/>
            <person name="Butcher S."/>
            <person name="Tsagkogeorga G."/>
            <person name="Konrad A."/>
            <person name="Singh S."/>
            <person name="Jensen M.F."/>
            <person name="Cong E.H."/>
            <person name="Eikeseth-Otteraa H."/>
            <person name="Noel B."/>
            <person name="Anthouard V."/>
            <person name="Porcel B.M."/>
            <person name="Kachouri-Lafond R."/>
            <person name="Nishino A."/>
            <person name="Ugolini M."/>
            <person name="Chourrout P."/>
            <person name="Nishida H."/>
            <person name="Aasland R."/>
            <person name="Huzurbazar S."/>
            <person name="Westhof E."/>
            <person name="Delsuc F."/>
            <person name="Lehrach H."/>
            <person name="Reinhardt R."/>
            <person name="Weissenbach J."/>
            <person name="Roy S.W."/>
            <person name="Artiguenave F."/>
            <person name="Postlethwait J.H."/>
            <person name="Manak J.R."/>
            <person name="Thompson E.M."/>
            <person name="Jaillon O."/>
            <person name="Du Pasquier L."/>
            <person name="Boudinot P."/>
            <person name="Liberles D.A."/>
            <person name="Volff J.N."/>
            <person name="Philippe H."/>
            <person name="Lenhard B."/>
            <person name="Roest Crollius H."/>
            <person name="Wincker P."/>
            <person name="Chourrout D."/>
        </authorList>
    </citation>
    <scope>NUCLEOTIDE SEQUENCE [LARGE SCALE GENOMIC DNA]</scope>
</reference>
<feature type="non-terminal residue" evidence="8">
    <location>
        <position position="141"/>
    </location>
</feature>
<dbReference type="SUPFAM" id="SSF56019">
    <property type="entry name" value="The spindle assembly checkpoint protein mad2"/>
    <property type="match status" value="1"/>
</dbReference>
<dbReference type="Proteomes" id="UP000001307">
    <property type="component" value="Unassembled WGS sequence"/>
</dbReference>
<evidence type="ECO:0000259" key="7">
    <source>
        <dbReference type="PROSITE" id="PS50815"/>
    </source>
</evidence>
<keyword evidence="3" id="KW-0132">Cell division</keyword>
<dbReference type="Gene3D" id="3.30.900.10">
    <property type="entry name" value="HORMA domain"/>
    <property type="match status" value="1"/>
</dbReference>
<feature type="domain" description="HORMA" evidence="7">
    <location>
        <begin position="1"/>
        <end position="141"/>
    </location>
</feature>
<evidence type="ECO:0000313" key="9">
    <source>
        <dbReference type="Proteomes" id="UP000001307"/>
    </source>
</evidence>
<accession>E4XZP8</accession>
<dbReference type="PANTHER" id="PTHR11842:SF11">
    <property type="entry name" value="MITOTIC SPINDLE ASSEMBLY CHECKPOINT PROTEIN MAD2A"/>
    <property type="match status" value="1"/>
</dbReference>
<dbReference type="Pfam" id="PF02301">
    <property type="entry name" value="HORMA"/>
    <property type="match status" value="1"/>
</dbReference>
<organism evidence="8">
    <name type="scientific">Oikopleura dioica</name>
    <name type="common">Tunicate</name>
    <dbReference type="NCBI Taxonomy" id="34765"/>
    <lineage>
        <taxon>Eukaryota</taxon>
        <taxon>Metazoa</taxon>
        <taxon>Chordata</taxon>
        <taxon>Tunicata</taxon>
        <taxon>Appendicularia</taxon>
        <taxon>Copelata</taxon>
        <taxon>Oikopleuridae</taxon>
        <taxon>Oikopleura</taxon>
    </lineage>
</organism>
<dbReference type="GO" id="GO:0005654">
    <property type="term" value="C:nucleoplasm"/>
    <property type="evidence" value="ECO:0007669"/>
    <property type="project" value="TreeGrafter"/>
</dbReference>
<dbReference type="PROSITE" id="PS50815">
    <property type="entry name" value="HORMA"/>
    <property type="match status" value="1"/>
</dbReference>
<keyword evidence="9" id="KW-1185">Reference proteome</keyword>
<dbReference type="AlphaFoldDB" id="E4XZP8"/>
<dbReference type="InParanoid" id="E4XZP8"/>
<sequence>MISEFLDFGINSILFQRGIYPENVFMPKKQYGLTVYMSEDEELRKYLDTVLAQARSWIEKGQLVQIVLVVLNSETEETLERWAFDIEKGEKFEEGTSGKKVELDHKTMQKGVKEVVKQIVSTSTVMFQIKAAFWVTGNFKT</sequence>
<name>E4XZP8_OIKDI</name>
<keyword evidence="5" id="KW-0539">Nucleus</keyword>
<proteinExistence type="inferred from homology"/>
<dbReference type="InterPro" id="IPR036570">
    <property type="entry name" value="HORMA_dom_sf"/>
</dbReference>
<keyword evidence="4" id="KW-0498">Mitosis</keyword>
<evidence type="ECO:0000256" key="2">
    <source>
        <dbReference type="ARBA" id="ARBA00010348"/>
    </source>
</evidence>
<dbReference type="GO" id="GO:0007094">
    <property type="term" value="P:mitotic spindle assembly checkpoint signaling"/>
    <property type="evidence" value="ECO:0007669"/>
    <property type="project" value="TreeGrafter"/>
</dbReference>
<dbReference type="InterPro" id="IPR045091">
    <property type="entry name" value="Mad2-like"/>
</dbReference>
<evidence type="ECO:0000256" key="3">
    <source>
        <dbReference type="ARBA" id="ARBA00022618"/>
    </source>
</evidence>